<evidence type="ECO:0000313" key="4">
    <source>
        <dbReference type="Proteomes" id="UP000186922"/>
    </source>
</evidence>
<comment type="caution">
    <text evidence="3">The sequence shown here is derived from an EMBL/GenBank/DDBJ whole genome shotgun (WGS) entry which is preliminary data.</text>
</comment>
<gene>
    <name evidence="3" type="primary">RvY_13061-1</name>
    <name evidence="3" type="synonym">RvY_13061.1</name>
    <name evidence="3" type="ORF">RvY_13061</name>
</gene>
<reference evidence="3 4" key="1">
    <citation type="journal article" date="2016" name="Nat. Commun.">
        <title>Extremotolerant tardigrade genome and improved radiotolerance of human cultured cells by tardigrade-unique protein.</title>
        <authorList>
            <person name="Hashimoto T."/>
            <person name="Horikawa D.D."/>
            <person name="Saito Y."/>
            <person name="Kuwahara H."/>
            <person name="Kozuka-Hata H."/>
            <person name="Shin-I T."/>
            <person name="Minakuchi Y."/>
            <person name="Ohishi K."/>
            <person name="Motoyama A."/>
            <person name="Aizu T."/>
            <person name="Enomoto A."/>
            <person name="Kondo K."/>
            <person name="Tanaka S."/>
            <person name="Hara Y."/>
            <person name="Koshikawa S."/>
            <person name="Sagara H."/>
            <person name="Miura T."/>
            <person name="Yokobori S."/>
            <person name="Miyagawa K."/>
            <person name="Suzuki Y."/>
            <person name="Kubo T."/>
            <person name="Oyama M."/>
            <person name="Kohara Y."/>
            <person name="Fujiyama A."/>
            <person name="Arakawa K."/>
            <person name="Katayama T."/>
            <person name="Toyoda A."/>
            <person name="Kunieda T."/>
        </authorList>
    </citation>
    <scope>NUCLEOTIDE SEQUENCE [LARGE SCALE GENOMIC DNA]</scope>
    <source>
        <strain evidence="3 4">YOKOZUNA-1</strain>
    </source>
</reference>
<dbReference type="CDD" id="cd00096">
    <property type="entry name" value="Ig"/>
    <property type="match status" value="1"/>
</dbReference>
<feature type="compositionally biased region" description="Polar residues" evidence="1">
    <location>
        <begin position="1"/>
        <end position="10"/>
    </location>
</feature>
<feature type="domain" description="Ig-like" evidence="2">
    <location>
        <begin position="229"/>
        <end position="324"/>
    </location>
</feature>
<protein>
    <recommendedName>
        <fullName evidence="2">Ig-like domain-containing protein</fullName>
    </recommendedName>
</protein>
<evidence type="ECO:0000313" key="3">
    <source>
        <dbReference type="EMBL" id="GAV02504.1"/>
    </source>
</evidence>
<keyword evidence="4" id="KW-1185">Reference proteome</keyword>
<dbReference type="EMBL" id="BDGG01000008">
    <property type="protein sequence ID" value="GAV02504.1"/>
    <property type="molecule type" value="Genomic_DNA"/>
</dbReference>
<dbReference type="PROSITE" id="PS50835">
    <property type="entry name" value="IG_LIKE"/>
    <property type="match status" value="1"/>
</dbReference>
<sequence length="391" mass="44272">MAKNSGSISNPLVRRRKTSIPTLKSDPLPDKKQTLRDATRVSPKKLKKLIKYQPCYPFDRFYTAHEALMDRKINTTVDRLQGGQTYYGTPPPIKNVTYLGFGSADIGSCGEQISVEFPKKIITDYIRRNFSSADPNEPLEHQFMCIWQIEKLLKRDVPVYKYRYLRQDFIQTGSGDSSSNFSCTVTIPSLSVWEHHGLLVPNVHPWGTMRVILHRAVFNISLPHVPGKPSLVADQPEARIENGVKVYEAEKGSSFRCIVNDTFPGFPEPEVTWWTQDKDGGGDDKPGWSGSSVGIELNFIGSPSGWVWCEVSNSHGASRSDLIKIVNAPKGFREFPRMDFHEIQAKLDNDMRKSFGQLNSPLLKNWDFYSVPIIRAVRFVPAKRSKTTFAE</sequence>
<proteinExistence type="predicted"/>
<name>A0A1D1VU75_RAMVA</name>
<dbReference type="AlphaFoldDB" id="A0A1D1VU75"/>
<feature type="compositionally biased region" description="Basic and acidic residues" evidence="1">
    <location>
        <begin position="27"/>
        <end position="39"/>
    </location>
</feature>
<evidence type="ECO:0000256" key="1">
    <source>
        <dbReference type="SAM" id="MobiDB-lite"/>
    </source>
</evidence>
<organism evidence="3 4">
    <name type="scientific">Ramazzottius varieornatus</name>
    <name type="common">Water bear</name>
    <name type="synonym">Tardigrade</name>
    <dbReference type="NCBI Taxonomy" id="947166"/>
    <lineage>
        <taxon>Eukaryota</taxon>
        <taxon>Metazoa</taxon>
        <taxon>Ecdysozoa</taxon>
        <taxon>Tardigrada</taxon>
        <taxon>Eutardigrada</taxon>
        <taxon>Parachela</taxon>
        <taxon>Hypsibioidea</taxon>
        <taxon>Ramazzottiidae</taxon>
        <taxon>Ramazzottius</taxon>
    </lineage>
</organism>
<feature type="region of interest" description="Disordered" evidence="1">
    <location>
        <begin position="1"/>
        <end position="40"/>
    </location>
</feature>
<evidence type="ECO:0000259" key="2">
    <source>
        <dbReference type="PROSITE" id="PS50835"/>
    </source>
</evidence>
<accession>A0A1D1VU75</accession>
<dbReference type="InterPro" id="IPR007110">
    <property type="entry name" value="Ig-like_dom"/>
</dbReference>
<dbReference type="Proteomes" id="UP000186922">
    <property type="component" value="Unassembled WGS sequence"/>
</dbReference>